<comment type="caution">
    <text evidence="1">The sequence shown here is derived from an EMBL/GenBank/DDBJ whole genome shotgun (WGS) entry which is preliminary data.</text>
</comment>
<dbReference type="InterPro" id="IPR008822">
    <property type="entry name" value="Endonuclease_RusA-like"/>
</dbReference>
<dbReference type="RefSeq" id="WP_213669881.1">
    <property type="nucleotide sequence ID" value="NZ_JAHCDA010000002.1"/>
</dbReference>
<name>A0ABS5QE45_9PROT</name>
<reference evidence="1 2" key="1">
    <citation type="submission" date="2021-05" db="EMBL/GenBank/DDBJ databases">
        <title>Roseococcus sp. XZZS9, whole genome shotgun sequencing project.</title>
        <authorList>
            <person name="Zhao G."/>
            <person name="Shen L."/>
        </authorList>
    </citation>
    <scope>NUCLEOTIDE SEQUENCE [LARGE SCALE GENOMIC DNA]</scope>
    <source>
        <strain evidence="1 2">XZZS9</strain>
    </source>
</reference>
<dbReference type="EMBL" id="JAHCDA010000002">
    <property type="protein sequence ID" value="MBS7811192.1"/>
    <property type="molecule type" value="Genomic_DNA"/>
</dbReference>
<keyword evidence="2" id="KW-1185">Reference proteome</keyword>
<organism evidence="1 2">
    <name type="scientific">Roseococcus pinisoli</name>
    <dbReference type="NCBI Taxonomy" id="2835040"/>
    <lineage>
        <taxon>Bacteria</taxon>
        <taxon>Pseudomonadati</taxon>
        <taxon>Pseudomonadota</taxon>
        <taxon>Alphaproteobacteria</taxon>
        <taxon>Acetobacterales</taxon>
        <taxon>Roseomonadaceae</taxon>
        <taxon>Roseococcus</taxon>
    </lineage>
</organism>
<accession>A0ABS5QE45</accession>
<evidence type="ECO:0000313" key="2">
    <source>
        <dbReference type="Proteomes" id="UP000766336"/>
    </source>
</evidence>
<dbReference type="Gene3D" id="3.30.1330.70">
    <property type="entry name" value="Holliday junction resolvase RusA"/>
    <property type="match status" value="1"/>
</dbReference>
<evidence type="ECO:0000313" key="1">
    <source>
        <dbReference type="EMBL" id="MBS7811192.1"/>
    </source>
</evidence>
<dbReference type="SUPFAM" id="SSF103084">
    <property type="entry name" value="Holliday junction resolvase RusA"/>
    <property type="match status" value="1"/>
</dbReference>
<dbReference type="Pfam" id="PF05866">
    <property type="entry name" value="RusA"/>
    <property type="match status" value="1"/>
</dbReference>
<dbReference type="Proteomes" id="UP000766336">
    <property type="component" value="Unassembled WGS sequence"/>
</dbReference>
<proteinExistence type="predicted"/>
<sequence>MLVQTDIPLAREIDGLAGKGPPIVITVPGEIRGKGRPRFSARGGRPRAYTDTKTATAENWVKCCALEVAPPAPLAGALALAVEVVVRVPASWPKGMRALALSGLLRPTSKPDLDNVIKLIADALNGVIWEDDKQIVEVRARKSFGDAPRAVLEVRAL</sequence>
<gene>
    <name evidence="1" type="ORF">KHU32_09605</name>
</gene>
<dbReference type="InterPro" id="IPR036614">
    <property type="entry name" value="RusA-like_sf"/>
</dbReference>
<protein>
    <submittedName>
        <fullName evidence="1">RusA family crossover junction endodeoxyribonuclease</fullName>
    </submittedName>
</protein>